<comment type="caution">
    <text evidence="6">The sequence shown here is derived from an EMBL/GenBank/DDBJ whole genome shotgun (WGS) entry which is preliminary data.</text>
</comment>
<keyword evidence="2" id="KW-0238">DNA-binding</keyword>
<dbReference type="PANTHER" id="PTHR46796:SF7">
    <property type="entry name" value="ARAC FAMILY TRANSCRIPTIONAL REGULATOR"/>
    <property type="match status" value="1"/>
</dbReference>
<dbReference type="InterPro" id="IPR009057">
    <property type="entry name" value="Homeodomain-like_sf"/>
</dbReference>
<reference evidence="6" key="1">
    <citation type="submission" date="2021-11" db="EMBL/GenBank/DDBJ databases">
        <title>The complete genome of Massilia sp sp. G4R7.</title>
        <authorList>
            <person name="Liu L."/>
            <person name="Yue J."/>
            <person name="Yuan J."/>
            <person name="Yang F."/>
            <person name="Li L."/>
        </authorList>
    </citation>
    <scope>NUCLEOTIDE SEQUENCE</scope>
    <source>
        <strain evidence="6">G4R7</strain>
    </source>
</reference>
<dbReference type="InterPro" id="IPR050204">
    <property type="entry name" value="AraC_XylS_family_regulators"/>
</dbReference>
<proteinExistence type="predicted"/>
<dbReference type="RefSeq" id="WP_231056789.1">
    <property type="nucleotide sequence ID" value="NZ_JAJNOC010000001.1"/>
</dbReference>
<keyword evidence="7" id="KW-1185">Reference proteome</keyword>
<dbReference type="SMART" id="SM00342">
    <property type="entry name" value="HTH_ARAC"/>
    <property type="match status" value="1"/>
</dbReference>
<dbReference type="PANTHER" id="PTHR46796">
    <property type="entry name" value="HTH-TYPE TRANSCRIPTIONAL ACTIVATOR RHAS-RELATED"/>
    <property type="match status" value="1"/>
</dbReference>
<dbReference type="InterPro" id="IPR018060">
    <property type="entry name" value="HTH_AraC"/>
</dbReference>
<dbReference type="InterPro" id="IPR032783">
    <property type="entry name" value="AraC_lig"/>
</dbReference>
<dbReference type="SUPFAM" id="SSF46689">
    <property type="entry name" value="Homeodomain-like"/>
    <property type="match status" value="2"/>
</dbReference>
<keyword evidence="1" id="KW-0805">Transcription regulation</keyword>
<protein>
    <submittedName>
        <fullName evidence="6">AraC family transcriptional regulator</fullName>
    </submittedName>
</protein>
<dbReference type="SUPFAM" id="SSF51215">
    <property type="entry name" value="Regulatory protein AraC"/>
    <property type="match status" value="1"/>
</dbReference>
<feature type="domain" description="HTH araC/xylS-type" evidence="5">
    <location>
        <begin position="174"/>
        <end position="271"/>
    </location>
</feature>
<dbReference type="Proteomes" id="UP001179361">
    <property type="component" value="Unassembled WGS sequence"/>
</dbReference>
<name>A0ABS8Q157_9BURK</name>
<dbReference type="Pfam" id="PF12833">
    <property type="entry name" value="HTH_18"/>
    <property type="match status" value="1"/>
</dbReference>
<evidence type="ECO:0000256" key="1">
    <source>
        <dbReference type="ARBA" id="ARBA00023015"/>
    </source>
</evidence>
<evidence type="ECO:0000313" key="6">
    <source>
        <dbReference type="EMBL" id="MCD2515483.1"/>
    </source>
</evidence>
<keyword evidence="3" id="KW-0010">Activator</keyword>
<dbReference type="PROSITE" id="PS01124">
    <property type="entry name" value="HTH_ARAC_FAMILY_2"/>
    <property type="match status" value="1"/>
</dbReference>
<dbReference type="InterPro" id="IPR018062">
    <property type="entry name" value="HTH_AraC-typ_CS"/>
</dbReference>
<gene>
    <name evidence="6" type="ORF">LQ564_04065</name>
</gene>
<sequence length="276" mass="30148">MDRLSQLLGRHAFHARVFFNGDFCDANRFRGSGISGHLHLVRQGMVEFVHDDGSLIRVEEPALVFYPRGLGHLLRIPSGHSATLLCAEIMFGDGGNNPLLRILPDRLHLPLAAISGLDATLEFLFREAAQEGAGRDLVLDRLCDILLVQLMRREFEGGSLSPGLLAALADRHLSAALGAMHDRPHEAWTLETLAAEAGMSRAAFAEYFRTVTGVPPGEYLVRSRMALAVRLLRQGMPVKAVGARAGFTSPSTFTRAFTARMGVSPRAWLRQAEQAG</sequence>
<organism evidence="6 7">
    <name type="scientific">Massilia phyllostachyos</name>
    <dbReference type="NCBI Taxonomy" id="2898585"/>
    <lineage>
        <taxon>Bacteria</taxon>
        <taxon>Pseudomonadati</taxon>
        <taxon>Pseudomonadota</taxon>
        <taxon>Betaproteobacteria</taxon>
        <taxon>Burkholderiales</taxon>
        <taxon>Oxalobacteraceae</taxon>
        <taxon>Telluria group</taxon>
        <taxon>Massilia</taxon>
    </lineage>
</organism>
<keyword evidence="4" id="KW-0804">Transcription</keyword>
<dbReference type="PROSITE" id="PS00041">
    <property type="entry name" value="HTH_ARAC_FAMILY_1"/>
    <property type="match status" value="1"/>
</dbReference>
<evidence type="ECO:0000259" key="5">
    <source>
        <dbReference type="PROSITE" id="PS01124"/>
    </source>
</evidence>
<dbReference type="Pfam" id="PF12852">
    <property type="entry name" value="Cupin_6"/>
    <property type="match status" value="1"/>
</dbReference>
<dbReference type="EMBL" id="JAJNOC010000001">
    <property type="protein sequence ID" value="MCD2515483.1"/>
    <property type="molecule type" value="Genomic_DNA"/>
</dbReference>
<accession>A0ABS8Q157</accession>
<dbReference type="Gene3D" id="1.10.10.60">
    <property type="entry name" value="Homeodomain-like"/>
    <property type="match status" value="2"/>
</dbReference>
<evidence type="ECO:0000313" key="7">
    <source>
        <dbReference type="Proteomes" id="UP001179361"/>
    </source>
</evidence>
<evidence type="ECO:0000256" key="4">
    <source>
        <dbReference type="ARBA" id="ARBA00023163"/>
    </source>
</evidence>
<evidence type="ECO:0000256" key="3">
    <source>
        <dbReference type="ARBA" id="ARBA00023159"/>
    </source>
</evidence>
<evidence type="ECO:0000256" key="2">
    <source>
        <dbReference type="ARBA" id="ARBA00023125"/>
    </source>
</evidence>
<dbReference type="InterPro" id="IPR037923">
    <property type="entry name" value="HTH-like"/>
</dbReference>